<proteinExistence type="predicted"/>
<organism evidence="1 2">
    <name type="scientific">Mesorhizobium tianshanense</name>
    <dbReference type="NCBI Taxonomy" id="39844"/>
    <lineage>
        <taxon>Bacteria</taxon>
        <taxon>Pseudomonadati</taxon>
        <taxon>Pseudomonadota</taxon>
        <taxon>Alphaproteobacteria</taxon>
        <taxon>Hyphomicrobiales</taxon>
        <taxon>Phyllobacteriaceae</taxon>
        <taxon>Mesorhizobium</taxon>
    </lineage>
</organism>
<comment type="caution">
    <text evidence="1">The sequence shown here is derived from an EMBL/GenBank/DDBJ whole genome shotgun (WGS) entry which is preliminary data.</text>
</comment>
<dbReference type="AlphaFoldDB" id="A0A562NGA5"/>
<accession>A0A562NGA5</accession>
<gene>
    <name evidence="1" type="ORF">IQ26_04671</name>
</gene>
<protein>
    <submittedName>
        <fullName evidence="1">Uncharacterized protein</fullName>
    </submittedName>
</protein>
<sequence>MRRASSFLFLGMRYPKTAAHPRFTPEGMLFERHALALVYPVIRPAHCNQSAEPLLPSGN</sequence>
<name>A0A562NGA5_9HYPH</name>
<reference evidence="1 2" key="1">
    <citation type="journal article" date="2015" name="Stand. Genomic Sci.">
        <title>Genomic Encyclopedia of Bacterial and Archaeal Type Strains, Phase III: the genomes of soil and plant-associated and newly described type strains.</title>
        <authorList>
            <person name="Whitman W.B."/>
            <person name="Woyke T."/>
            <person name="Klenk H.P."/>
            <person name="Zhou Y."/>
            <person name="Lilburn T.G."/>
            <person name="Beck B.J."/>
            <person name="De Vos P."/>
            <person name="Vandamme P."/>
            <person name="Eisen J.A."/>
            <person name="Garrity G."/>
            <person name="Hugenholtz P."/>
            <person name="Kyrpides N.C."/>
        </authorList>
    </citation>
    <scope>NUCLEOTIDE SEQUENCE [LARGE SCALE GENOMIC DNA]</scope>
    <source>
        <strain evidence="1 2">CGMCC 1.2546</strain>
    </source>
</reference>
<dbReference type="EMBL" id="VLKT01000031">
    <property type="protein sequence ID" value="TWI31167.1"/>
    <property type="molecule type" value="Genomic_DNA"/>
</dbReference>
<dbReference type="Proteomes" id="UP000317122">
    <property type="component" value="Unassembled WGS sequence"/>
</dbReference>
<keyword evidence="2" id="KW-1185">Reference proteome</keyword>
<evidence type="ECO:0000313" key="2">
    <source>
        <dbReference type="Proteomes" id="UP000317122"/>
    </source>
</evidence>
<evidence type="ECO:0000313" key="1">
    <source>
        <dbReference type="EMBL" id="TWI31167.1"/>
    </source>
</evidence>